<dbReference type="InterPro" id="IPR029052">
    <property type="entry name" value="Metallo-depent_PP-like"/>
</dbReference>
<dbReference type="InterPro" id="IPR004843">
    <property type="entry name" value="Calcineurin-like_PHP"/>
</dbReference>
<protein>
    <recommendedName>
        <fullName evidence="1">Calcineurin-like phosphoesterase domain-containing protein</fullName>
    </recommendedName>
</protein>
<organism evidence="2 3">
    <name type="scientific">Nocardioides bigeumensis</name>
    <dbReference type="NCBI Taxonomy" id="433657"/>
    <lineage>
        <taxon>Bacteria</taxon>
        <taxon>Bacillati</taxon>
        <taxon>Actinomycetota</taxon>
        <taxon>Actinomycetes</taxon>
        <taxon>Propionibacteriales</taxon>
        <taxon>Nocardioidaceae</taxon>
        <taxon>Nocardioides</taxon>
    </lineage>
</organism>
<gene>
    <name evidence="2" type="ORF">GCM10009843_13690</name>
</gene>
<evidence type="ECO:0000313" key="2">
    <source>
        <dbReference type="EMBL" id="GAA2120317.1"/>
    </source>
</evidence>
<reference evidence="2 3" key="1">
    <citation type="journal article" date="2019" name="Int. J. Syst. Evol. Microbiol.">
        <title>The Global Catalogue of Microorganisms (GCM) 10K type strain sequencing project: providing services to taxonomists for standard genome sequencing and annotation.</title>
        <authorList>
            <consortium name="The Broad Institute Genomics Platform"/>
            <consortium name="The Broad Institute Genome Sequencing Center for Infectious Disease"/>
            <person name="Wu L."/>
            <person name="Ma J."/>
        </authorList>
    </citation>
    <scope>NUCLEOTIDE SEQUENCE [LARGE SCALE GENOMIC DNA]</scope>
    <source>
        <strain evidence="2 3">JCM 16021</strain>
    </source>
</reference>
<proteinExistence type="predicted"/>
<dbReference type="EMBL" id="BAAAQQ010000005">
    <property type="protein sequence ID" value="GAA2120317.1"/>
    <property type="molecule type" value="Genomic_DNA"/>
</dbReference>
<name>A0ABN2Y119_9ACTN</name>
<dbReference type="SUPFAM" id="SSF56300">
    <property type="entry name" value="Metallo-dependent phosphatases"/>
    <property type="match status" value="1"/>
</dbReference>
<dbReference type="RefSeq" id="WP_344302928.1">
    <property type="nucleotide sequence ID" value="NZ_BAAAQQ010000005.1"/>
</dbReference>
<evidence type="ECO:0000313" key="3">
    <source>
        <dbReference type="Proteomes" id="UP001500575"/>
    </source>
</evidence>
<evidence type="ECO:0000259" key="1">
    <source>
        <dbReference type="Pfam" id="PF00149"/>
    </source>
</evidence>
<sequence>MADLHYALRQYDWLCEAAADFDLVVIAGDLLDLRSVVPIPAQSVAIAAQLGRLGQRRTTVACSGNHDIGGRAASEASG</sequence>
<accession>A0ABN2Y119</accession>
<dbReference type="Pfam" id="PF00149">
    <property type="entry name" value="Metallophos"/>
    <property type="match status" value="1"/>
</dbReference>
<dbReference type="Gene3D" id="3.60.21.10">
    <property type="match status" value="1"/>
</dbReference>
<dbReference type="Proteomes" id="UP001500575">
    <property type="component" value="Unassembled WGS sequence"/>
</dbReference>
<keyword evidence="3" id="KW-1185">Reference proteome</keyword>
<feature type="domain" description="Calcineurin-like phosphoesterase" evidence="1">
    <location>
        <begin position="2"/>
        <end position="67"/>
    </location>
</feature>
<comment type="caution">
    <text evidence="2">The sequence shown here is derived from an EMBL/GenBank/DDBJ whole genome shotgun (WGS) entry which is preliminary data.</text>
</comment>